<dbReference type="SUPFAM" id="SSF51735">
    <property type="entry name" value="NAD(P)-binding Rossmann-fold domains"/>
    <property type="match status" value="1"/>
</dbReference>
<dbReference type="InterPro" id="IPR016040">
    <property type="entry name" value="NAD(P)-bd_dom"/>
</dbReference>
<dbReference type="EMBL" id="JACHGN010000004">
    <property type="protein sequence ID" value="MBB5132200.1"/>
    <property type="molecule type" value="Genomic_DNA"/>
</dbReference>
<dbReference type="InterPro" id="IPR036291">
    <property type="entry name" value="NAD(P)-bd_dom_sf"/>
</dbReference>
<dbReference type="Gene3D" id="3.90.25.10">
    <property type="entry name" value="UDP-galactose 4-epimerase, domain 1"/>
    <property type="match status" value="1"/>
</dbReference>
<comment type="caution">
    <text evidence="2">The sequence shown here is derived from an EMBL/GenBank/DDBJ whole genome shotgun (WGS) entry which is preliminary data.</text>
</comment>
<gene>
    <name evidence="2" type="ORF">HNP84_001916</name>
</gene>
<organism evidence="2 3">
    <name type="scientific">Thermocatellispora tengchongensis</name>
    <dbReference type="NCBI Taxonomy" id="1073253"/>
    <lineage>
        <taxon>Bacteria</taxon>
        <taxon>Bacillati</taxon>
        <taxon>Actinomycetota</taxon>
        <taxon>Actinomycetes</taxon>
        <taxon>Streptosporangiales</taxon>
        <taxon>Streptosporangiaceae</taxon>
        <taxon>Thermocatellispora</taxon>
    </lineage>
</organism>
<reference evidence="2 3" key="1">
    <citation type="submission" date="2020-08" db="EMBL/GenBank/DDBJ databases">
        <title>Genomic Encyclopedia of Type Strains, Phase IV (KMG-IV): sequencing the most valuable type-strain genomes for metagenomic binning, comparative biology and taxonomic classification.</title>
        <authorList>
            <person name="Goeker M."/>
        </authorList>
    </citation>
    <scope>NUCLEOTIDE SEQUENCE [LARGE SCALE GENOMIC DNA]</scope>
    <source>
        <strain evidence="2 3">DSM 45615</strain>
    </source>
</reference>
<feature type="domain" description="NAD(P)-binding" evidence="1">
    <location>
        <begin position="8"/>
        <end position="182"/>
    </location>
</feature>
<sequence length="283" mass="29815">MTTILVTGATGRTGGQAVAQLAALGVKVRALVRDPAAARLPEGVEAVRGDLTAPESLEGALAGVEGVFLVWPTLAADHAAPETIRTIGERAGRVVYVSARGADPGQPAGTILGSHAYIERLIEKTGVRHTFLRPGGFASNTLWWAPQIRAGAEVVRWFHAGAGRALIHEADIAAVGVRALTEDGHDGARYVLSGPEVVTQAEQVHAIGEAIGRPLRYEEEPPERAVDTLVAEGWPREVAEGIVGFHGTLVSEPEGVTDTVARITGSPARSYREWAGDHAADFR</sequence>
<proteinExistence type="predicted"/>
<keyword evidence="3" id="KW-1185">Reference proteome</keyword>
<dbReference type="Proteomes" id="UP000578449">
    <property type="component" value="Unassembled WGS sequence"/>
</dbReference>
<name>A0A840P3Z7_9ACTN</name>
<dbReference type="PANTHER" id="PTHR43162:SF1">
    <property type="entry name" value="PRESTALK A DIFFERENTIATION PROTEIN A"/>
    <property type="match status" value="1"/>
</dbReference>
<evidence type="ECO:0000313" key="3">
    <source>
        <dbReference type="Proteomes" id="UP000578449"/>
    </source>
</evidence>
<dbReference type="PANTHER" id="PTHR43162">
    <property type="match status" value="1"/>
</dbReference>
<dbReference type="Gene3D" id="3.40.50.720">
    <property type="entry name" value="NAD(P)-binding Rossmann-like Domain"/>
    <property type="match status" value="1"/>
</dbReference>
<dbReference type="InterPro" id="IPR051604">
    <property type="entry name" value="Ergot_Alk_Oxidoreductase"/>
</dbReference>
<dbReference type="RefSeq" id="WP_185049054.1">
    <property type="nucleotide sequence ID" value="NZ_BAABIX010000048.1"/>
</dbReference>
<evidence type="ECO:0000259" key="1">
    <source>
        <dbReference type="Pfam" id="PF13460"/>
    </source>
</evidence>
<dbReference type="AlphaFoldDB" id="A0A840P3Z7"/>
<dbReference type="Pfam" id="PF13460">
    <property type="entry name" value="NAD_binding_10"/>
    <property type="match status" value="1"/>
</dbReference>
<evidence type="ECO:0000313" key="2">
    <source>
        <dbReference type="EMBL" id="MBB5132200.1"/>
    </source>
</evidence>
<accession>A0A840P3Z7</accession>
<protein>
    <submittedName>
        <fullName evidence="2">Uncharacterized protein YbjT (DUF2867 family)</fullName>
    </submittedName>
</protein>